<dbReference type="EMBL" id="BRVP01000014">
    <property type="protein sequence ID" value="GLB53077.1"/>
    <property type="molecule type" value="Genomic_DNA"/>
</dbReference>
<evidence type="ECO:0000256" key="3">
    <source>
        <dbReference type="ARBA" id="ARBA00023163"/>
    </source>
</evidence>
<dbReference type="InterPro" id="IPR036390">
    <property type="entry name" value="WH_DNA-bd_sf"/>
</dbReference>
<keyword evidence="1" id="KW-0805">Transcription regulation</keyword>
<dbReference type="RefSeq" id="WP_281754755.1">
    <property type="nucleotide sequence ID" value="NZ_BRVP01000014.1"/>
</dbReference>
<name>A0A9W6EVX7_9FLAO</name>
<evidence type="ECO:0000256" key="2">
    <source>
        <dbReference type="ARBA" id="ARBA00023125"/>
    </source>
</evidence>
<keyword evidence="5" id="KW-1185">Reference proteome</keyword>
<organism evidence="4 5">
    <name type="scientific">Neptunitalea chrysea</name>
    <dbReference type="NCBI Taxonomy" id="1647581"/>
    <lineage>
        <taxon>Bacteria</taxon>
        <taxon>Pseudomonadati</taxon>
        <taxon>Bacteroidota</taxon>
        <taxon>Flavobacteriia</taxon>
        <taxon>Flavobacteriales</taxon>
        <taxon>Flavobacteriaceae</taxon>
        <taxon>Neptunitalea</taxon>
    </lineage>
</organism>
<reference evidence="4" key="1">
    <citation type="submission" date="2022-07" db="EMBL/GenBank/DDBJ databases">
        <title>Taxonomy of Novel Oxalotrophic and Methylotrophic Bacteria.</title>
        <authorList>
            <person name="Sahin N."/>
            <person name="Tani A."/>
        </authorList>
    </citation>
    <scope>NUCLEOTIDE SEQUENCE</scope>
    <source>
        <strain evidence="4">AM327</strain>
    </source>
</reference>
<dbReference type="SUPFAM" id="SSF46785">
    <property type="entry name" value="Winged helix' DNA-binding domain"/>
    <property type="match status" value="1"/>
</dbReference>
<dbReference type="PANTHER" id="PTHR38465">
    <property type="entry name" value="HTH-TYPE TRANSCRIPTIONAL REGULATOR MJ1563-RELATED"/>
    <property type="match status" value="1"/>
</dbReference>
<dbReference type="PANTHER" id="PTHR38465:SF1">
    <property type="entry name" value="HTH-TYPE TRANSCRIPTIONAL REGULATOR MJ1563-RELATED"/>
    <property type="match status" value="1"/>
</dbReference>
<dbReference type="Gene3D" id="1.10.10.10">
    <property type="entry name" value="Winged helix-like DNA-binding domain superfamily/Winged helix DNA-binding domain"/>
    <property type="match status" value="1"/>
</dbReference>
<evidence type="ECO:0000313" key="4">
    <source>
        <dbReference type="EMBL" id="GLB53077.1"/>
    </source>
</evidence>
<keyword evidence="2" id="KW-0238">DNA-binding</keyword>
<evidence type="ECO:0000256" key="1">
    <source>
        <dbReference type="ARBA" id="ARBA00023015"/>
    </source>
</evidence>
<sequence length="168" mass="19722">MNSDDLEKEKRLLIEKMGVFFENWDTLSPLSSRVFALLALSLEDGVTFEEIKETLGASKSSICTNLQLLQSKGRIDYCTKPGDRKRYFKIDDQQIMTRLDEKIEDWKQEKILHEKVLSYKEKVLALNKINIEDNSNLKIKISYNKHYIEFTEAMIEDLKKLKQNLLDI</sequence>
<proteinExistence type="predicted"/>
<evidence type="ECO:0008006" key="6">
    <source>
        <dbReference type="Google" id="ProtNLM"/>
    </source>
</evidence>
<gene>
    <name evidence="4" type="ORF">NBRC110019_21170</name>
</gene>
<dbReference type="AlphaFoldDB" id="A0A9W6EVX7"/>
<dbReference type="Proteomes" id="UP001143545">
    <property type="component" value="Unassembled WGS sequence"/>
</dbReference>
<evidence type="ECO:0000313" key="5">
    <source>
        <dbReference type="Proteomes" id="UP001143545"/>
    </source>
</evidence>
<dbReference type="GO" id="GO:0003677">
    <property type="term" value="F:DNA binding"/>
    <property type="evidence" value="ECO:0007669"/>
    <property type="project" value="UniProtKB-KW"/>
</dbReference>
<dbReference type="InterPro" id="IPR052362">
    <property type="entry name" value="HTH-GbsR_regulator"/>
</dbReference>
<comment type="caution">
    <text evidence="4">The sequence shown here is derived from an EMBL/GenBank/DDBJ whole genome shotgun (WGS) entry which is preliminary data.</text>
</comment>
<keyword evidence="3" id="KW-0804">Transcription</keyword>
<dbReference type="InterPro" id="IPR036388">
    <property type="entry name" value="WH-like_DNA-bd_sf"/>
</dbReference>
<protein>
    <recommendedName>
        <fullName evidence="6">HTH-type transcriptional regulator</fullName>
    </recommendedName>
</protein>
<accession>A0A9W6EVX7</accession>